<evidence type="ECO:0000313" key="1">
    <source>
        <dbReference type="EMBL" id="KAK3262186.1"/>
    </source>
</evidence>
<evidence type="ECO:0000313" key="2">
    <source>
        <dbReference type="Proteomes" id="UP001190700"/>
    </source>
</evidence>
<sequence length="260" mass="29266">MTCSYYDQGVTGFMVGNKTTDPASGRPLFTGTAYECYAELPSRLDPNVATVTFDLQTQNEFLLNATTTVNKLDAASQPLDSVTEFETSISSCGYMRLCASQEDQLVPCAEYAGMYNENSESENRGVFTVTTTMYCCRGIAPEEEAEEWNYAREYIADDYVLDATAETLQCSYGNATLQGWLKGKVSQQGVVLEGKFYEMYDESRQFVNGTCTYGEVTARQVAWPYSWLGIREVDDPDYWFRLIVVEYEWRCVADKCEGDA</sequence>
<dbReference type="AlphaFoldDB" id="A0AAE0KVE3"/>
<gene>
    <name evidence="1" type="ORF">CYMTET_28943</name>
</gene>
<name>A0AAE0KVE3_9CHLO</name>
<keyword evidence="2" id="KW-1185">Reference proteome</keyword>
<dbReference type="EMBL" id="LGRX02016402">
    <property type="protein sequence ID" value="KAK3262186.1"/>
    <property type="molecule type" value="Genomic_DNA"/>
</dbReference>
<accession>A0AAE0KVE3</accession>
<dbReference type="Proteomes" id="UP001190700">
    <property type="component" value="Unassembled WGS sequence"/>
</dbReference>
<comment type="caution">
    <text evidence="1">The sequence shown here is derived from an EMBL/GenBank/DDBJ whole genome shotgun (WGS) entry which is preliminary data.</text>
</comment>
<reference evidence="1 2" key="1">
    <citation type="journal article" date="2015" name="Genome Biol. Evol.">
        <title>Comparative Genomics of a Bacterivorous Green Alga Reveals Evolutionary Causalities and Consequences of Phago-Mixotrophic Mode of Nutrition.</title>
        <authorList>
            <person name="Burns J.A."/>
            <person name="Paasch A."/>
            <person name="Narechania A."/>
            <person name="Kim E."/>
        </authorList>
    </citation>
    <scope>NUCLEOTIDE SEQUENCE [LARGE SCALE GENOMIC DNA]</scope>
    <source>
        <strain evidence="1 2">PLY_AMNH</strain>
    </source>
</reference>
<organism evidence="1 2">
    <name type="scientific">Cymbomonas tetramitiformis</name>
    <dbReference type="NCBI Taxonomy" id="36881"/>
    <lineage>
        <taxon>Eukaryota</taxon>
        <taxon>Viridiplantae</taxon>
        <taxon>Chlorophyta</taxon>
        <taxon>Pyramimonadophyceae</taxon>
        <taxon>Pyramimonadales</taxon>
        <taxon>Pyramimonadaceae</taxon>
        <taxon>Cymbomonas</taxon>
    </lineage>
</organism>
<proteinExistence type="predicted"/>
<protein>
    <submittedName>
        <fullName evidence="1">Uncharacterized protein</fullName>
    </submittedName>
</protein>